<evidence type="ECO:0000259" key="19">
    <source>
        <dbReference type="Pfam" id="PF07715"/>
    </source>
</evidence>
<evidence type="ECO:0000313" key="20">
    <source>
        <dbReference type="EMBL" id="KIF83812.1"/>
    </source>
</evidence>
<feature type="domain" description="TonB-dependent receptor-like beta-barrel" evidence="18">
    <location>
        <begin position="241"/>
        <end position="676"/>
    </location>
</feature>
<keyword evidence="10 16" id="KW-0798">TonB box</keyword>
<dbReference type="InterPro" id="IPR010917">
    <property type="entry name" value="TonB_rcpt_CS"/>
</dbReference>
<comment type="similarity">
    <text evidence="2 14 16">Belongs to the TonB-dependent receptor family.</text>
</comment>
<gene>
    <name evidence="20" type="ORF">TSA66_17120</name>
</gene>
<dbReference type="InterPro" id="IPR037066">
    <property type="entry name" value="Plug_dom_sf"/>
</dbReference>
<keyword evidence="4 14" id="KW-1134">Transmembrane beta strand</keyword>
<keyword evidence="11 14" id="KW-0472">Membrane</keyword>
<evidence type="ECO:0000256" key="10">
    <source>
        <dbReference type="ARBA" id="ARBA00023077"/>
    </source>
</evidence>
<dbReference type="CDD" id="cd01347">
    <property type="entry name" value="ligand_gated_channel"/>
    <property type="match status" value="1"/>
</dbReference>
<dbReference type="NCBIfam" id="TIGR01783">
    <property type="entry name" value="TonB-siderophor"/>
    <property type="match status" value="1"/>
</dbReference>
<evidence type="ECO:0000259" key="18">
    <source>
        <dbReference type="Pfam" id="PF00593"/>
    </source>
</evidence>
<evidence type="ECO:0000256" key="5">
    <source>
        <dbReference type="ARBA" id="ARBA00022496"/>
    </source>
</evidence>
<dbReference type="Gene3D" id="2.170.130.10">
    <property type="entry name" value="TonB-dependent receptor, plug domain"/>
    <property type="match status" value="1"/>
</dbReference>
<keyword evidence="5" id="KW-0410">Iron transport</keyword>
<proteinExistence type="inferred from homology"/>
<dbReference type="InterPro" id="IPR036942">
    <property type="entry name" value="Beta-barrel_TonB_sf"/>
</dbReference>
<evidence type="ECO:0000313" key="21">
    <source>
        <dbReference type="Proteomes" id="UP000031572"/>
    </source>
</evidence>
<name>A0A0C1YT08_9BURK</name>
<dbReference type="InterPro" id="IPR012910">
    <property type="entry name" value="Plug_dom"/>
</dbReference>
<evidence type="ECO:0000256" key="12">
    <source>
        <dbReference type="ARBA" id="ARBA00023170"/>
    </source>
</evidence>
<comment type="subcellular location">
    <subcellularLocation>
        <location evidence="1 14">Cell outer membrane</location>
        <topology evidence="1 14">Multi-pass membrane protein</topology>
    </subcellularLocation>
</comment>
<dbReference type="GO" id="GO:0009279">
    <property type="term" value="C:cell outer membrane"/>
    <property type="evidence" value="ECO:0007669"/>
    <property type="project" value="UniProtKB-SubCell"/>
</dbReference>
<dbReference type="EMBL" id="JWJG01000028">
    <property type="protein sequence ID" value="KIF83812.1"/>
    <property type="molecule type" value="Genomic_DNA"/>
</dbReference>
<dbReference type="Pfam" id="PF00593">
    <property type="entry name" value="TonB_dep_Rec_b-barrel"/>
    <property type="match status" value="1"/>
</dbReference>
<accession>A0A0C1YT08</accession>
<protein>
    <submittedName>
        <fullName evidence="20">TonB-dependent receptor</fullName>
    </submittedName>
</protein>
<dbReference type="InterPro" id="IPR000531">
    <property type="entry name" value="Beta-barrel_TonB"/>
</dbReference>
<feature type="chain" id="PRO_5002143343" evidence="17">
    <location>
        <begin position="31"/>
        <end position="707"/>
    </location>
</feature>
<evidence type="ECO:0000256" key="11">
    <source>
        <dbReference type="ARBA" id="ARBA00023136"/>
    </source>
</evidence>
<keyword evidence="8" id="KW-0408">Iron</keyword>
<keyword evidence="21" id="KW-1185">Reference proteome</keyword>
<dbReference type="InterPro" id="IPR039426">
    <property type="entry name" value="TonB-dep_rcpt-like"/>
</dbReference>
<dbReference type="GO" id="GO:0015344">
    <property type="term" value="F:siderophore uptake transmembrane transporter activity"/>
    <property type="evidence" value="ECO:0007669"/>
    <property type="project" value="TreeGrafter"/>
</dbReference>
<dbReference type="Pfam" id="PF07715">
    <property type="entry name" value="Plug"/>
    <property type="match status" value="1"/>
</dbReference>
<dbReference type="PROSITE" id="PS52016">
    <property type="entry name" value="TONB_DEPENDENT_REC_3"/>
    <property type="match status" value="1"/>
</dbReference>
<dbReference type="GO" id="GO:0038023">
    <property type="term" value="F:signaling receptor activity"/>
    <property type="evidence" value="ECO:0007669"/>
    <property type="project" value="InterPro"/>
</dbReference>
<sequence length="707" mass="76787">MRTTTVAPRLRPLTALTLAALAQFVQPVLAYGAEESTLSGITVRAQMERADGPVQGYRAERSATFTKTDTPLKEVPASLTVVPAELMRDQAMKSIADVVRYVPGVTAHSGEGNRDQLVLRGNSTTADFYIDGIRDDGQVFRDLYNLERVEVLKGPAGMIFGRGGAGGVVNRVAKRPVFGHVGAAELQVGSDNQVRGSVDVGNKINDAAAWRLNAMGERGDSFRDGVEMKRYAINPTLTLVPGQDTVLTLGYEHLRDDRTADRGFPSFNGVPFDAPLNTFFGNEEQNRARSTVDGFSALLEHDFGGGLEIRNNFRVTRYDKFYQNVLAAGPVNAAGKVELSAYNNANKRTNVFNQTDVTKKFLGAGLEHTLLAGVELGHQDSTSVRNTGYFGNATRITVSASNPTAAVSSFRQSASDANNRVKADIAAAYLQDQVALSKQWKVLAGVRYDHFKVDFDDQRATPTDLSRTDNAFSPRLGLIWTPTERSTYYASYSYAVLPSGEQLSLAPNTADLAPEKAKNYELGARWDVLPKLTLSAAAFRLDRDDVRAADPANPGFFVKTGQQRTDGVELGLQGDVMRNWQVFAGYAHLNGRITKATSSGAEGKKIGLVPDDALSIWNKFNLGNGWGAGLGVVYQSDSYASFTNDVKLPAFTRTDGALYYTFADGKTRLALNVENLFNRTYFPTSNGDNNISPGAPRNARLTLATAF</sequence>
<comment type="caution">
    <text evidence="20">The sequence shown here is derived from an EMBL/GenBank/DDBJ whole genome shotgun (WGS) entry which is preliminary data.</text>
</comment>
<evidence type="ECO:0000256" key="9">
    <source>
        <dbReference type="ARBA" id="ARBA00023065"/>
    </source>
</evidence>
<evidence type="ECO:0000256" key="4">
    <source>
        <dbReference type="ARBA" id="ARBA00022452"/>
    </source>
</evidence>
<organism evidence="20 21">
    <name type="scientific">Noviherbaspirillum autotrophicum</name>
    <dbReference type="NCBI Taxonomy" id="709839"/>
    <lineage>
        <taxon>Bacteria</taxon>
        <taxon>Pseudomonadati</taxon>
        <taxon>Pseudomonadota</taxon>
        <taxon>Betaproteobacteria</taxon>
        <taxon>Burkholderiales</taxon>
        <taxon>Oxalobacteraceae</taxon>
        <taxon>Noviherbaspirillum</taxon>
    </lineage>
</organism>
<evidence type="ECO:0000256" key="6">
    <source>
        <dbReference type="ARBA" id="ARBA00022692"/>
    </source>
</evidence>
<dbReference type="AlphaFoldDB" id="A0A0C1YT08"/>
<feature type="short sequence motif" description="TonB C-terminal box" evidence="15">
    <location>
        <begin position="690"/>
        <end position="707"/>
    </location>
</feature>
<dbReference type="Gene3D" id="2.40.170.20">
    <property type="entry name" value="TonB-dependent receptor, beta-barrel domain"/>
    <property type="match status" value="1"/>
</dbReference>
<dbReference type="PROSITE" id="PS01156">
    <property type="entry name" value="TONB_DEPENDENT_REC_2"/>
    <property type="match status" value="1"/>
</dbReference>
<dbReference type="Proteomes" id="UP000031572">
    <property type="component" value="Unassembled WGS sequence"/>
</dbReference>
<evidence type="ECO:0000256" key="1">
    <source>
        <dbReference type="ARBA" id="ARBA00004571"/>
    </source>
</evidence>
<keyword evidence="12 20" id="KW-0675">Receptor</keyword>
<evidence type="ECO:0000256" key="3">
    <source>
        <dbReference type="ARBA" id="ARBA00022448"/>
    </source>
</evidence>
<evidence type="ECO:0000256" key="13">
    <source>
        <dbReference type="ARBA" id="ARBA00023237"/>
    </source>
</evidence>
<keyword evidence="7 17" id="KW-0732">Signal</keyword>
<dbReference type="FunFam" id="2.170.130.10:FF:000001">
    <property type="entry name" value="Catecholate siderophore TonB-dependent receptor"/>
    <property type="match status" value="1"/>
</dbReference>
<keyword evidence="6 14" id="KW-0812">Transmembrane</keyword>
<dbReference type="PANTHER" id="PTHR32552:SF68">
    <property type="entry name" value="FERRICHROME OUTER MEMBRANE TRANSPORTER_PHAGE RECEPTOR"/>
    <property type="match status" value="1"/>
</dbReference>
<evidence type="ECO:0000256" key="14">
    <source>
        <dbReference type="PROSITE-ProRule" id="PRU01360"/>
    </source>
</evidence>
<reference evidence="20 21" key="1">
    <citation type="submission" date="2014-12" db="EMBL/GenBank/DDBJ databases">
        <title>Denitrispirillum autotrophicum gen. nov., sp. nov., Denitrifying, Facultatively Autotrophic Bacteria Isolated from Rice Paddy Soil.</title>
        <authorList>
            <person name="Ishii S."/>
            <person name="Ashida N."/>
            <person name="Ohno H."/>
            <person name="Otsuka S."/>
            <person name="Yokota A."/>
            <person name="Senoo K."/>
        </authorList>
    </citation>
    <scope>NUCLEOTIDE SEQUENCE [LARGE SCALE GENOMIC DNA]</scope>
    <source>
        <strain evidence="20 21">TSA66</strain>
    </source>
</reference>
<dbReference type="GO" id="GO:0015891">
    <property type="term" value="P:siderophore transport"/>
    <property type="evidence" value="ECO:0007669"/>
    <property type="project" value="InterPro"/>
</dbReference>
<dbReference type="SUPFAM" id="SSF56935">
    <property type="entry name" value="Porins"/>
    <property type="match status" value="1"/>
</dbReference>
<evidence type="ECO:0000256" key="2">
    <source>
        <dbReference type="ARBA" id="ARBA00009810"/>
    </source>
</evidence>
<keyword evidence="13 14" id="KW-0998">Cell outer membrane</keyword>
<feature type="domain" description="TonB-dependent receptor plug" evidence="19">
    <location>
        <begin position="72"/>
        <end position="168"/>
    </location>
</feature>
<evidence type="ECO:0000256" key="15">
    <source>
        <dbReference type="PROSITE-ProRule" id="PRU10144"/>
    </source>
</evidence>
<evidence type="ECO:0000256" key="7">
    <source>
        <dbReference type="ARBA" id="ARBA00022729"/>
    </source>
</evidence>
<evidence type="ECO:0000256" key="8">
    <source>
        <dbReference type="ARBA" id="ARBA00023004"/>
    </source>
</evidence>
<feature type="signal peptide" evidence="17">
    <location>
        <begin position="1"/>
        <end position="30"/>
    </location>
</feature>
<keyword evidence="9" id="KW-0406">Ion transport</keyword>
<dbReference type="InterPro" id="IPR010105">
    <property type="entry name" value="TonB_sidphr_rcpt"/>
</dbReference>
<dbReference type="STRING" id="709839.TSA66_17120"/>
<dbReference type="PANTHER" id="PTHR32552">
    <property type="entry name" value="FERRICHROME IRON RECEPTOR-RELATED"/>
    <property type="match status" value="1"/>
</dbReference>
<evidence type="ECO:0000256" key="16">
    <source>
        <dbReference type="RuleBase" id="RU003357"/>
    </source>
</evidence>
<evidence type="ECO:0000256" key="17">
    <source>
        <dbReference type="SAM" id="SignalP"/>
    </source>
</evidence>
<keyword evidence="3 14" id="KW-0813">Transport</keyword>